<feature type="transmembrane region" description="Helical" evidence="2">
    <location>
        <begin position="93"/>
        <end position="111"/>
    </location>
</feature>
<dbReference type="InterPro" id="IPR011723">
    <property type="entry name" value="Znf/thioredoxin_put"/>
</dbReference>
<comment type="caution">
    <text evidence="4">The sequence shown here is derived from an EMBL/GenBank/DDBJ whole genome shotgun (WGS) entry which is preliminary data.</text>
</comment>
<evidence type="ECO:0000313" key="4">
    <source>
        <dbReference type="EMBL" id="EFI35129.1"/>
    </source>
</evidence>
<keyword evidence="2" id="KW-0812">Transmembrane</keyword>
<dbReference type="Pfam" id="PF13717">
    <property type="entry name" value="Zn_ribbon_4"/>
    <property type="match status" value="1"/>
</dbReference>
<organism evidence="4 5">
    <name type="scientific">Desulfonatronospira thiodismutans ASO3-1</name>
    <dbReference type="NCBI Taxonomy" id="555779"/>
    <lineage>
        <taxon>Bacteria</taxon>
        <taxon>Pseudomonadati</taxon>
        <taxon>Thermodesulfobacteriota</taxon>
        <taxon>Desulfovibrionia</taxon>
        <taxon>Desulfovibrionales</taxon>
        <taxon>Desulfonatronovibrionaceae</taxon>
        <taxon>Desulfonatronospira</taxon>
    </lineage>
</organism>
<feature type="domain" description="Zinc finger/thioredoxin putative" evidence="3">
    <location>
        <begin position="1"/>
        <end position="35"/>
    </location>
</feature>
<evidence type="ECO:0000256" key="2">
    <source>
        <dbReference type="SAM" id="Phobius"/>
    </source>
</evidence>
<keyword evidence="5" id="KW-1185">Reference proteome</keyword>
<sequence length="270" mass="30649">MTVQCPNCSTKYRFDDSRLKEDQKVRCTRCKHVFTLSFLNDEDQAYQQPPDPGDSLRESADTAPEKPSRDDMHVEITPEEKTGKAGRPRLKKIGAVLALFLIVAASLYVALPKIAQHVYIPFVSSERDAEEVPRKEVFTEEDVRDISLENVRQYFVNNEETGQLFVVEGRAVNEFDSPRARIKLRAALYDNQEQVVQEKEFLAGNAASLFQLQVSSRDELESTLTSQLGILTNNKHIEPGESTPFMTVFFNPPEEVQEFGLEVIEAHIPE</sequence>
<evidence type="ECO:0000313" key="5">
    <source>
        <dbReference type="Proteomes" id="UP000005496"/>
    </source>
</evidence>
<name>D6SQV3_9BACT</name>
<proteinExistence type="predicted"/>
<dbReference type="eggNOG" id="ENOG502ZAYQ">
    <property type="taxonomic scope" value="Bacteria"/>
</dbReference>
<keyword evidence="2" id="KW-1133">Transmembrane helix</keyword>
<dbReference type="Gene3D" id="2.30.30.380">
    <property type="entry name" value="Zn-finger domain of Sec23/24"/>
    <property type="match status" value="1"/>
</dbReference>
<dbReference type="InterPro" id="IPR021834">
    <property type="entry name" value="DUF3426"/>
</dbReference>
<dbReference type="OrthoDB" id="5506264at2"/>
<evidence type="ECO:0000256" key="1">
    <source>
        <dbReference type="SAM" id="MobiDB-lite"/>
    </source>
</evidence>
<dbReference type="RefSeq" id="WP_008870443.1">
    <property type="nucleotide sequence ID" value="NZ_ACJN02000002.1"/>
</dbReference>
<evidence type="ECO:0000259" key="3">
    <source>
        <dbReference type="Pfam" id="PF13717"/>
    </source>
</evidence>
<reference evidence="4" key="1">
    <citation type="submission" date="2010-05" db="EMBL/GenBank/DDBJ databases">
        <title>The draft genome of Desulfonatronospira thiodismutans ASO3-1.</title>
        <authorList>
            <consortium name="US DOE Joint Genome Institute (JGI-PGF)"/>
            <person name="Lucas S."/>
            <person name="Copeland A."/>
            <person name="Lapidus A."/>
            <person name="Cheng J.-F."/>
            <person name="Bruce D."/>
            <person name="Goodwin L."/>
            <person name="Pitluck S."/>
            <person name="Chertkov O."/>
            <person name="Brettin T."/>
            <person name="Detter J.C."/>
            <person name="Han C."/>
            <person name="Land M.L."/>
            <person name="Hauser L."/>
            <person name="Kyrpides N."/>
            <person name="Mikhailova N."/>
            <person name="Muyzer G."/>
            <person name="Woyke T."/>
        </authorList>
    </citation>
    <scope>NUCLEOTIDE SEQUENCE [LARGE SCALE GENOMIC DNA]</scope>
    <source>
        <strain evidence="4">ASO3-1</strain>
    </source>
</reference>
<dbReference type="EMBL" id="ACJN02000002">
    <property type="protein sequence ID" value="EFI35129.1"/>
    <property type="molecule type" value="Genomic_DNA"/>
</dbReference>
<keyword evidence="2" id="KW-0472">Membrane</keyword>
<accession>D6SQV3</accession>
<protein>
    <submittedName>
        <fullName evidence="4">MJ0042 family finger-like protein</fullName>
    </submittedName>
</protein>
<dbReference type="Proteomes" id="UP000005496">
    <property type="component" value="Unassembled WGS sequence"/>
</dbReference>
<gene>
    <name evidence="4" type="ORF">Dthio_PD2523</name>
</gene>
<feature type="compositionally biased region" description="Basic and acidic residues" evidence="1">
    <location>
        <begin position="54"/>
        <end position="83"/>
    </location>
</feature>
<feature type="region of interest" description="Disordered" evidence="1">
    <location>
        <begin position="42"/>
        <end position="85"/>
    </location>
</feature>
<dbReference type="AlphaFoldDB" id="D6SQV3"/>
<dbReference type="NCBIfam" id="TIGR02098">
    <property type="entry name" value="MJ0042_CXXC"/>
    <property type="match status" value="1"/>
</dbReference>
<dbReference type="Pfam" id="PF11906">
    <property type="entry name" value="DUF3426"/>
    <property type="match status" value="1"/>
</dbReference>